<feature type="transmembrane region" description="Helical" evidence="1">
    <location>
        <begin position="6"/>
        <end position="23"/>
    </location>
</feature>
<feature type="transmembrane region" description="Helical" evidence="1">
    <location>
        <begin position="72"/>
        <end position="91"/>
    </location>
</feature>
<evidence type="ECO:0000256" key="1">
    <source>
        <dbReference type="SAM" id="Phobius"/>
    </source>
</evidence>
<keyword evidence="1" id="KW-0812">Transmembrane</keyword>
<dbReference type="EMBL" id="QSQU01000021">
    <property type="protein sequence ID" value="RGK60594.1"/>
    <property type="molecule type" value="Genomic_DNA"/>
</dbReference>
<reference evidence="2 3" key="1">
    <citation type="submission" date="2018-08" db="EMBL/GenBank/DDBJ databases">
        <title>A genome reference for cultivated species of the human gut microbiota.</title>
        <authorList>
            <person name="Zou Y."/>
            <person name="Xue W."/>
            <person name="Luo G."/>
        </authorList>
    </citation>
    <scope>NUCLEOTIDE SEQUENCE [LARGE SCALE GENOMIC DNA]</scope>
    <source>
        <strain evidence="2 3">TF10-34</strain>
    </source>
</reference>
<evidence type="ECO:0000313" key="2">
    <source>
        <dbReference type="EMBL" id="RGK60594.1"/>
    </source>
</evidence>
<sequence length="94" mass="11455">MKEYKIVPFNISLLIIDSLIFLFRFENVVTYLHLPEVTNVIFKLLFKFTYWLKSLYTIRIASIIFTNKDFNVYTTPLSIFTWVKTMFYFIYKLI</sequence>
<comment type="caution">
    <text evidence="2">The sequence shown here is derived from an EMBL/GenBank/DDBJ whole genome shotgun (WGS) entry which is preliminary data.</text>
</comment>
<protein>
    <submittedName>
        <fullName evidence="2">Uncharacterized protein</fullName>
    </submittedName>
</protein>
<proteinExistence type="predicted"/>
<accession>A0A3E4NCQ5</accession>
<name>A0A3E4NCQ5_9BACE</name>
<dbReference type="AlphaFoldDB" id="A0A3E4NCQ5"/>
<keyword evidence="1" id="KW-0472">Membrane</keyword>
<gene>
    <name evidence="2" type="ORF">DXD03_14815</name>
</gene>
<dbReference type="Proteomes" id="UP000261210">
    <property type="component" value="Unassembled WGS sequence"/>
</dbReference>
<keyword evidence="1" id="KW-1133">Transmembrane helix</keyword>
<organism evidence="2 3">
    <name type="scientific">Bacteroides xylanisolvens</name>
    <dbReference type="NCBI Taxonomy" id="371601"/>
    <lineage>
        <taxon>Bacteria</taxon>
        <taxon>Pseudomonadati</taxon>
        <taxon>Bacteroidota</taxon>
        <taxon>Bacteroidia</taxon>
        <taxon>Bacteroidales</taxon>
        <taxon>Bacteroidaceae</taxon>
        <taxon>Bacteroides</taxon>
    </lineage>
</organism>
<evidence type="ECO:0000313" key="3">
    <source>
        <dbReference type="Proteomes" id="UP000261210"/>
    </source>
</evidence>